<evidence type="ECO:0000313" key="6">
    <source>
        <dbReference type="Proteomes" id="UP000006514"/>
    </source>
</evidence>
<dbReference type="eggNOG" id="KOG3383">
    <property type="taxonomic scope" value="Eukaryota"/>
</dbReference>
<dbReference type="KEGG" id="adl:AURDEDRAFT_116982"/>
<organism evidence="5 6">
    <name type="scientific">Auricularia subglabra (strain TFB-10046 / SS5)</name>
    <name type="common">White-rot fungus</name>
    <name type="synonym">Auricularia delicata (strain TFB10046)</name>
    <dbReference type="NCBI Taxonomy" id="717982"/>
    <lineage>
        <taxon>Eukaryota</taxon>
        <taxon>Fungi</taxon>
        <taxon>Dikarya</taxon>
        <taxon>Basidiomycota</taxon>
        <taxon>Agaricomycotina</taxon>
        <taxon>Agaricomycetes</taxon>
        <taxon>Auriculariales</taxon>
        <taxon>Auriculariaceae</taxon>
        <taxon>Auricularia</taxon>
    </lineage>
</organism>
<dbReference type="OMA" id="DVQFIRM"/>
<evidence type="ECO:0000256" key="3">
    <source>
        <dbReference type="SAM" id="MobiDB-lite"/>
    </source>
</evidence>
<keyword evidence="2" id="KW-0539">Nucleus</keyword>
<dbReference type="FunFam" id="3.10.590.10:FF:000006">
    <property type="entry name" value="Chromosome 7, whole genome shotgun sequence"/>
    <property type="match status" value="1"/>
</dbReference>
<dbReference type="AlphaFoldDB" id="J0CZ95"/>
<accession>J0CZ95</accession>
<evidence type="ECO:0000259" key="4">
    <source>
        <dbReference type="Pfam" id="PF01878"/>
    </source>
</evidence>
<dbReference type="CDD" id="cd21133">
    <property type="entry name" value="EVE"/>
    <property type="match status" value="1"/>
</dbReference>
<dbReference type="GO" id="GO:0005634">
    <property type="term" value="C:nucleus"/>
    <property type="evidence" value="ECO:0007669"/>
    <property type="project" value="UniProtKB-SubCell"/>
</dbReference>
<dbReference type="Pfam" id="PF01878">
    <property type="entry name" value="EVE"/>
    <property type="match status" value="1"/>
</dbReference>
<dbReference type="EMBL" id="JH687850">
    <property type="protein sequence ID" value="EJD36946.1"/>
    <property type="molecule type" value="Genomic_DNA"/>
</dbReference>
<comment type="subcellular location">
    <subcellularLocation>
        <location evidence="1">Nucleus</location>
    </subcellularLocation>
</comment>
<dbReference type="InterPro" id="IPR047197">
    <property type="entry name" value="THYN1-like_EVE"/>
</dbReference>
<evidence type="ECO:0000313" key="5">
    <source>
        <dbReference type="EMBL" id="EJD36946.1"/>
    </source>
</evidence>
<dbReference type="FunCoup" id="J0CZ95">
    <property type="interactions" value="33"/>
</dbReference>
<dbReference type="InterPro" id="IPR002740">
    <property type="entry name" value="EVE_domain"/>
</dbReference>
<feature type="domain" description="EVE" evidence="4">
    <location>
        <begin position="11"/>
        <end position="166"/>
    </location>
</feature>
<dbReference type="InterPro" id="IPR015947">
    <property type="entry name" value="PUA-like_sf"/>
</dbReference>
<sequence length="209" mass="23124">MKAEPDSRVVKGKDVKFSVDDFEKAGTTAWEGVRSYEARNIMRDKMKVGDKVLFYHSNCKMPGVAALAEVAKEAYPDHTAWDPSHPYYDAKSDKDNARWFMVDVRFVRRLEHFVPLAVLKGVGNGSGAVEYLREDHVGAIKGMALINKGRLSVQPVSGLAYEAIVMMGDKGGYETAATGTRSKKRKVEEDGEEEEAEPGPVAKKGKRGR</sequence>
<dbReference type="Gene3D" id="3.10.590.10">
    <property type="entry name" value="ph1033 like domains"/>
    <property type="match status" value="1"/>
</dbReference>
<evidence type="ECO:0000256" key="1">
    <source>
        <dbReference type="ARBA" id="ARBA00004123"/>
    </source>
</evidence>
<dbReference type="Proteomes" id="UP000006514">
    <property type="component" value="Unassembled WGS sequence"/>
</dbReference>
<dbReference type="SUPFAM" id="SSF88697">
    <property type="entry name" value="PUA domain-like"/>
    <property type="match status" value="1"/>
</dbReference>
<keyword evidence="6" id="KW-1185">Reference proteome</keyword>
<dbReference type="InterPro" id="IPR052181">
    <property type="entry name" value="5hmC_binding"/>
</dbReference>
<reference evidence="6" key="1">
    <citation type="journal article" date="2012" name="Science">
        <title>The Paleozoic origin of enzymatic lignin decomposition reconstructed from 31 fungal genomes.</title>
        <authorList>
            <person name="Floudas D."/>
            <person name="Binder M."/>
            <person name="Riley R."/>
            <person name="Barry K."/>
            <person name="Blanchette R.A."/>
            <person name="Henrissat B."/>
            <person name="Martinez A.T."/>
            <person name="Otillar R."/>
            <person name="Spatafora J.W."/>
            <person name="Yadav J.S."/>
            <person name="Aerts A."/>
            <person name="Benoit I."/>
            <person name="Boyd A."/>
            <person name="Carlson A."/>
            <person name="Copeland A."/>
            <person name="Coutinho P.M."/>
            <person name="de Vries R.P."/>
            <person name="Ferreira P."/>
            <person name="Findley K."/>
            <person name="Foster B."/>
            <person name="Gaskell J."/>
            <person name="Glotzer D."/>
            <person name="Gorecki P."/>
            <person name="Heitman J."/>
            <person name="Hesse C."/>
            <person name="Hori C."/>
            <person name="Igarashi K."/>
            <person name="Jurgens J.A."/>
            <person name="Kallen N."/>
            <person name="Kersten P."/>
            <person name="Kohler A."/>
            <person name="Kuees U."/>
            <person name="Kumar T.K.A."/>
            <person name="Kuo A."/>
            <person name="LaButti K."/>
            <person name="Larrondo L.F."/>
            <person name="Lindquist E."/>
            <person name="Ling A."/>
            <person name="Lombard V."/>
            <person name="Lucas S."/>
            <person name="Lundell T."/>
            <person name="Martin R."/>
            <person name="McLaughlin D.J."/>
            <person name="Morgenstern I."/>
            <person name="Morin E."/>
            <person name="Murat C."/>
            <person name="Nagy L.G."/>
            <person name="Nolan M."/>
            <person name="Ohm R.A."/>
            <person name="Patyshakuliyeva A."/>
            <person name="Rokas A."/>
            <person name="Ruiz-Duenas F.J."/>
            <person name="Sabat G."/>
            <person name="Salamov A."/>
            <person name="Samejima M."/>
            <person name="Schmutz J."/>
            <person name="Slot J.C."/>
            <person name="St John F."/>
            <person name="Stenlid J."/>
            <person name="Sun H."/>
            <person name="Sun S."/>
            <person name="Syed K."/>
            <person name="Tsang A."/>
            <person name="Wiebenga A."/>
            <person name="Young D."/>
            <person name="Pisabarro A."/>
            <person name="Eastwood D.C."/>
            <person name="Martin F."/>
            <person name="Cullen D."/>
            <person name="Grigoriev I.V."/>
            <person name="Hibbett D.S."/>
        </authorList>
    </citation>
    <scope>NUCLEOTIDE SEQUENCE [LARGE SCALE GENOMIC DNA]</scope>
    <source>
        <strain evidence="6">TFB10046</strain>
    </source>
</reference>
<evidence type="ECO:0000256" key="2">
    <source>
        <dbReference type="ARBA" id="ARBA00023242"/>
    </source>
</evidence>
<dbReference type="OrthoDB" id="41445at2759"/>
<gene>
    <name evidence="5" type="ORF">AURDEDRAFT_116982</name>
</gene>
<dbReference type="InParanoid" id="J0CZ95"/>
<name>J0CZ95_AURST</name>
<proteinExistence type="predicted"/>
<feature type="region of interest" description="Disordered" evidence="3">
    <location>
        <begin position="172"/>
        <end position="209"/>
    </location>
</feature>
<dbReference type="PANTHER" id="PTHR14087:SF7">
    <property type="entry name" value="THYMOCYTE NUCLEAR PROTEIN 1"/>
    <property type="match status" value="1"/>
</dbReference>
<dbReference type="PANTHER" id="PTHR14087">
    <property type="entry name" value="THYMOCYTE NUCLEAR PROTEIN 1"/>
    <property type="match status" value="1"/>
</dbReference>
<protein>
    <submittedName>
        <fullName evidence="5">DUF55-domain-containing protein</fullName>
    </submittedName>
</protein>